<reference evidence="1" key="1">
    <citation type="submission" date="2016-08" db="EMBL/GenBank/DDBJ databases">
        <title>VSG repertoire of Trypanosoma brucei EATRO 1125.</title>
        <authorList>
            <person name="Cross G.A."/>
        </authorList>
    </citation>
    <scope>NUCLEOTIDE SEQUENCE</scope>
    <source>
        <strain evidence="1">EATRO 1125</strain>
    </source>
</reference>
<dbReference type="VEuPathDB" id="TriTrypDB:Tb427_000475400"/>
<protein>
    <submittedName>
        <fullName evidence="1">Variant surface glycoprotein 1125.405</fullName>
    </submittedName>
</protein>
<accession>A0A1J0R5W7</accession>
<sequence length="402" mass="43048">MQPLEAAARALRQRSANMSTALQIQSITAVTNYGTIEAGTTAYNSGSSGSCKYTGIKAQATPKACEVNQDALQKINGYTVGKGKFNQLQLIEDRYLTTLTLDAIAGTKVNPTASSNTYTHGDCQHGEPTGVNFAGTNALGLKITKLGTDPKITTATITKSGADCPNKVQTTATSAAERLAYLVCEAEEAKLPDVQKLSELKLEDISGNDAILAALSAMLLPGKGGSDAFSEQHKSELKKIINQVYGADNQAFQTNYIKPLAEEIKFKFNGIDVAGTVIDVMAGSQGQLATAYYAGKNIPKQKSETSPPLVGSKKGTECELIADKEKYKTEDGCELKGDKCVEAEAKANKKKEEKCAVKQQKECEDGCKLEEKSARIPVSSSIINSPSWFLYLRPCCLIFLVL</sequence>
<proteinExistence type="predicted"/>
<dbReference type="EMBL" id="KX699239">
    <property type="protein sequence ID" value="APD73195.1"/>
    <property type="molecule type" value="Genomic_DNA"/>
</dbReference>
<dbReference type="AlphaFoldDB" id="A0A1J0R5W7"/>
<dbReference type="VEuPathDB" id="TriTrypDB:Tb10.v4.0132"/>
<name>A0A1J0R5W7_9TRYP</name>
<organism evidence="1">
    <name type="scientific">Trypanosoma brucei</name>
    <dbReference type="NCBI Taxonomy" id="5691"/>
    <lineage>
        <taxon>Eukaryota</taxon>
        <taxon>Discoba</taxon>
        <taxon>Euglenozoa</taxon>
        <taxon>Kinetoplastea</taxon>
        <taxon>Metakinetoplastina</taxon>
        <taxon>Trypanosomatida</taxon>
        <taxon>Trypanosomatidae</taxon>
        <taxon>Trypanosoma</taxon>
    </lineage>
</organism>
<dbReference type="VEuPathDB" id="TriTrypDB:Tb1125.11.18460"/>
<evidence type="ECO:0000313" key="1">
    <source>
        <dbReference type="EMBL" id="APD73195.1"/>
    </source>
</evidence>